<evidence type="ECO:0000256" key="3">
    <source>
        <dbReference type="ARBA" id="ARBA00002933"/>
    </source>
</evidence>
<keyword evidence="10" id="KW-0378">Hydrolase</keyword>
<dbReference type="InterPro" id="IPR000445">
    <property type="entry name" value="HhH_motif"/>
</dbReference>
<dbReference type="EMBL" id="MPOG01000007">
    <property type="protein sequence ID" value="OOH96672.1"/>
    <property type="molecule type" value="Genomic_DNA"/>
</dbReference>
<dbReference type="Pfam" id="PF00633">
    <property type="entry name" value="HHH"/>
    <property type="match status" value="1"/>
</dbReference>
<dbReference type="EC" id="3.2.2.31" evidence="5"/>
<dbReference type="SMART" id="SM00525">
    <property type="entry name" value="FES"/>
    <property type="match status" value="1"/>
</dbReference>
<dbReference type="GO" id="GO:0006298">
    <property type="term" value="P:mismatch repair"/>
    <property type="evidence" value="ECO:0007669"/>
    <property type="project" value="TreeGrafter"/>
</dbReference>
<evidence type="ECO:0000259" key="15">
    <source>
        <dbReference type="SMART" id="SM00478"/>
    </source>
</evidence>
<comment type="cofactor">
    <cofactor evidence="2">
        <name>[4Fe-4S] cluster</name>
        <dbReference type="ChEBI" id="CHEBI:49883"/>
    </cofactor>
</comment>
<evidence type="ECO:0000256" key="5">
    <source>
        <dbReference type="ARBA" id="ARBA00012045"/>
    </source>
</evidence>
<dbReference type="GO" id="GO:0006284">
    <property type="term" value="P:base-excision repair"/>
    <property type="evidence" value="ECO:0007669"/>
    <property type="project" value="InterPro"/>
</dbReference>
<keyword evidence="11" id="KW-0408">Iron</keyword>
<dbReference type="InterPro" id="IPR015797">
    <property type="entry name" value="NUDIX_hydrolase-like_dom_sf"/>
</dbReference>
<evidence type="ECO:0000256" key="11">
    <source>
        <dbReference type="ARBA" id="ARBA00023004"/>
    </source>
</evidence>
<accession>A0A1V3U214</accession>
<keyword evidence="9" id="KW-0227">DNA damage</keyword>
<sequence length="343" mass="40311">MKNNIEKAYFLKLTRKILSWYDLHRRNLPWRETQEPYKIWISEIILQQTRVEQGWNHYVNFIRRFPTVKDLHEAEDDEVLLYWKGLGYYSRALNLHKASHQVIEEYNGNFPNTFAGLQQLKGVGKYTAAAIASICFGEAVPAIDGNFYRVFSRILADDFDIASPKAYSYFYELIFPFVDKERPGDFNQAVMDLGSQVCKPKNPDCNNCPVNNECLAFGTDRVGELPVKKKKLKVETLDLHYYFVKHGDQFLIRQRDESFIWKKLYEFPAAIPEELYKDIVYEKMVQHKLTHKTLNITFSRVEVGNRDSFEEFISKGEYIAVDMDKSHEKSFPKPLEKIILEWG</sequence>
<evidence type="ECO:0000256" key="4">
    <source>
        <dbReference type="ARBA" id="ARBA00008343"/>
    </source>
</evidence>
<dbReference type="NCBIfam" id="TIGR01084">
    <property type="entry name" value="mutY"/>
    <property type="match status" value="1"/>
</dbReference>
<dbReference type="KEGG" id="emg:BBD33_14630"/>
<dbReference type="InterPro" id="IPR023170">
    <property type="entry name" value="HhH_base_excis_C"/>
</dbReference>
<protein>
    <recommendedName>
        <fullName evidence="6">Adenine DNA glycosylase</fullName>
        <ecNumber evidence="5">3.2.2.31</ecNumber>
    </recommendedName>
</protein>
<dbReference type="SUPFAM" id="SSF55811">
    <property type="entry name" value="Nudix"/>
    <property type="match status" value="1"/>
</dbReference>
<dbReference type="SUPFAM" id="SSF48150">
    <property type="entry name" value="DNA-glycosylase"/>
    <property type="match status" value="1"/>
</dbReference>
<dbReference type="InterPro" id="IPR044298">
    <property type="entry name" value="MIG/MutY"/>
</dbReference>
<dbReference type="InterPro" id="IPR003265">
    <property type="entry name" value="HhH-GPD_domain"/>
</dbReference>
<evidence type="ECO:0000256" key="7">
    <source>
        <dbReference type="ARBA" id="ARBA00022485"/>
    </source>
</evidence>
<evidence type="ECO:0000256" key="12">
    <source>
        <dbReference type="ARBA" id="ARBA00023014"/>
    </source>
</evidence>
<keyword evidence="12" id="KW-0411">Iron-sulfur</keyword>
<dbReference type="eggNOG" id="COG1194">
    <property type="taxonomic scope" value="Bacteria"/>
</dbReference>
<comment type="catalytic activity">
    <reaction evidence="1">
        <text>Hydrolyzes free adenine bases from 7,8-dihydro-8-oxoguanine:adenine mismatched double-stranded DNA, leaving an apurinic site.</text>
        <dbReference type="EC" id="3.2.2.31"/>
    </reaction>
</comment>
<proteinExistence type="inferred from homology"/>
<comment type="similarity">
    <text evidence="4">Belongs to the Nth/MutY family.</text>
</comment>
<evidence type="ECO:0000313" key="16">
    <source>
        <dbReference type="EMBL" id="OOH96672.1"/>
    </source>
</evidence>
<dbReference type="GeneID" id="48545180"/>
<dbReference type="GO" id="GO:0051539">
    <property type="term" value="F:4 iron, 4 sulfur cluster binding"/>
    <property type="evidence" value="ECO:0007669"/>
    <property type="project" value="UniProtKB-KW"/>
</dbReference>
<dbReference type="PANTHER" id="PTHR42944">
    <property type="entry name" value="ADENINE DNA GLYCOSYLASE"/>
    <property type="match status" value="1"/>
</dbReference>
<dbReference type="Proteomes" id="UP000188947">
    <property type="component" value="Unassembled WGS sequence"/>
</dbReference>
<comment type="function">
    <text evidence="3">Adenine glycosylase active on G-A mispairs. MutY also corrects error-prone DNA synthesis past GO lesions which are due to the oxidatively damaged form of guanine: 7,8-dihydro-8-oxoguanine (8-oxo-dGTP).</text>
</comment>
<dbReference type="CDD" id="cd00056">
    <property type="entry name" value="ENDO3c"/>
    <property type="match status" value="1"/>
</dbReference>
<evidence type="ECO:0000256" key="10">
    <source>
        <dbReference type="ARBA" id="ARBA00022801"/>
    </source>
</evidence>
<dbReference type="GO" id="GO:0035485">
    <property type="term" value="F:adenine/guanine mispair binding"/>
    <property type="evidence" value="ECO:0007669"/>
    <property type="project" value="TreeGrafter"/>
</dbReference>
<dbReference type="OrthoDB" id="9802365at2"/>
<evidence type="ECO:0000256" key="6">
    <source>
        <dbReference type="ARBA" id="ARBA00022023"/>
    </source>
</evidence>
<name>A0A1V3U214_ELIME</name>
<dbReference type="InterPro" id="IPR003651">
    <property type="entry name" value="Endonuclease3_FeS-loop_motif"/>
</dbReference>
<keyword evidence="8" id="KW-0479">Metal-binding</keyword>
<dbReference type="Pfam" id="PF14815">
    <property type="entry name" value="NUDIX_4"/>
    <property type="match status" value="1"/>
</dbReference>
<keyword evidence="17" id="KW-1185">Reference proteome</keyword>
<dbReference type="GO" id="GO:0000701">
    <property type="term" value="F:purine-specific mismatch base pair DNA N-glycosylase activity"/>
    <property type="evidence" value="ECO:0007669"/>
    <property type="project" value="UniProtKB-EC"/>
</dbReference>
<evidence type="ECO:0000256" key="14">
    <source>
        <dbReference type="ARBA" id="ARBA00023295"/>
    </source>
</evidence>
<evidence type="ECO:0000256" key="2">
    <source>
        <dbReference type="ARBA" id="ARBA00001966"/>
    </source>
</evidence>
<dbReference type="InterPro" id="IPR005760">
    <property type="entry name" value="A/G_AdeGlyc_MutY"/>
</dbReference>
<dbReference type="FunFam" id="1.10.340.30:FF:000002">
    <property type="entry name" value="Adenine DNA glycosylase"/>
    <property type="match status" value="1"/>
</dbReference>
<evidence type="ECO:0000256" key="8">
    <source>
        <dbReference type="ARBA" id="ARBA00022723"/>
    </source>
</evidence>
<dbReference type="GO" id="GO:0046872">
    <property type="term" value="F:metal ion binding"/>
    <property type="evidence" value="ECO:0007669"/>
    <property type="project" value="UniProtKB-KW"/>
</dbReference>
<keyword evidence="13" id="KW-0234">DNA repair</keyword>
<evidence type="ECO:0000256" key="13">
    <source>
        <dbReference type="ARBA" id="ARBA00023204"/>
    </source>
</evidence>
<evidence type="ECO:0000256" key="9">
    <source>
        <dbReference type="ARBA" id="ARBA00022763"/>
    </source>
</evidence>
<dbReference type="InterPro" id="IPR029119">
    <property type="entry name" value="MutY_C"/>
</dbReference>
<organism evidence="16 17">
    <name type="scientific">Elizabethkingia meningoseptica</name>
    <name type="common">Chryseobacterium meningosepticum</name>
    <dbReference type="NCBI Taxonomy" id="238"/>
    <lineage>
        <taxon>Bacteria</taxon>
        <taxon>Pseudomonadati</taxon>
        <taxon>Bacteroidota</taxon>
        <taxon>Flavobacteriia</taxon>
        <taxon>Flavobacteriales</taxon>
        <taxon>Weeksellaceae</taxon>
        <taxon>Elizabethkingia</taxon>
    </lineage>
</organism>
<evidence type="ECO:0000313" key="17">
    <source>
        <dbReference type="Proteomes" id="UP000188947"/>
    </source>
</evidence>
<dbReference type="Gene3D" id="1.10.340.30">
    <property type="entry name" value="Hypothetical protein, domain 2"/>
    <property type="match status" value="1"/>
</dbReference>
<dbReference type="GO" id="GO:0034039">
    <property type="term" value="F:8-oxo-7,8-dihydroguanine DNA N-glycosylase activity"/>
    <property type="evidence" value="ECO:0007669"/>
    <property type="project" value="TreeGrafter"/>
</dbReference>
<keyword evidence="7" id="KW-0004">4Fe-4S</keyword>
<reference evidence="16 17" key="1">
    <citation type="submission" date="2016-11" db="EMBL/GenBank/DDBJ databases">
        <title>Genome sequence and comparative genomic analysis of clinical strain Elizabethkingia meningoseptica 61421 PRCM.</title>
        <authorList>
            <person name="Wang M."/>
            <person name="Hu S."/>
            <person name="Cao L."/>
            <person name="Jiang T."/>
            <person name="Zhou Y."/>
            <person name="Ming D."/>
        </authorList>
    </citation>
    <scope>NUCLEOTIDE SEQUENCE [LARGE SCALE GENOMIC DNA]</scope>
    <source>
        <strain evidence="16 17">61421 PRCM</strain>
    </source>
</reference>
<keyword evidence="14" id="KW-0326">Glycosidase</keyword>
<dbReference type="SMART" id="SM00478">
    <property type="entry name" value="ENDO3c"/>
    <property type="match status" value="1"/>
</dbReference>
<feature type="domain" description="HhH-GPD" evidence="15">
    <location>
        <begin position="45"/>
        <end position="196"/>
    </location>
</feature>
<comment type="caution">
    <text evidence="16">The sequence shown here is derived from an EMBL/GenBank/DDBJ whole genome shotgun (WGS) entry which is preliminary data.</text>
</comment>
<dbReference type="Gene3D" id="1.10.1670.10">
    <property type="entry name" value="Helix-hairpin-Helix base-excision DNA repair enzymes (C-terminal)"/>
    <property type="match status" value="1"/>
</dbReference>
<dbReference type="Pfam" id="PF00730">
    <property type="entry name" value="HhH-GPD"/>
    <property type="match status" value="1"/>
</dbReference>
<evidence type="ECO:0000256" key="1">
    <source>
        <dbReference type="ARBA" id="ARBA00000843"/>
    </source>
</evidence>
<gene>
    <name evidence="16" type="ORF">BMF97_05210</name>
</gene>
<dbReference type="GO" id="GO:0032357">
    <property type="term" value="F:oxidized purine DNA binding"/>
    <property type="evidence" value="ECO:0007669"/>
    <property type="project" value="TreeGrafter"/>
</dbReference>
<dbReference type="AlphaFoldDB" id="A0A1V3U214"/>
<dbReference type="STRING" id="238.BBD35_16900"/>
<dbReference type="RefSeq" id="WP_016198241.1">
    <property type="nucleotide sequence ID" value="NZ_CP014338.1"/>
</dbReference>
<dbReference type="PANTHER" id="PTHR42944:SF1">
    <property type="entry name" value="ADENINE DNA GLYCOSYLASE"/>
    <property type="match status" value="1"/>
</dbReference>
<dbReference type="InterPro" id="IPR011257">
    <property type="entry name" value="DNA_glycosylase"/>
</dbReference>